<dbReference type="InterPro" id="IPR036909">
    <property type="entry name" value="Cyt_c-like_dom_sf"/>
</dbReference>
<dbReference type="PROSITE" id="PS51257">
    <property type="entry name" value="PROKAR_LIPOPROTEIN"/>
    <property type="match status" value="1"/>
</dbReference>
<dbReference type="InterPro" id="IPR009056">
    <property type="entry name" value="Cyt_c-like_dom"/>
</dbReference>
<gene>
    <name evidence="6" type="ORF">DCW48_09750</name>
</gene>
<dbReference type="Pfam" id="PF00034">
    <property type="entry name" value="Cytochrom_C"/>
    <property type="match status" value="1"/>
</dbReference>
<dbReference type="Gene3D" id="1.10.760.10">
    <property type="entry name" value="Cytochrome c-like domain"/>
    <property type="match status" value="1"/>
</dbReference>
<evidence type="ECO:0000313" key="7">
    <source>
        <dbReference type="Proteomes" id="UP000264313"/>
    </source>
</evidence>
<keyword evidence="1 4" id="KW-0349">Heme</keyword>
<comment type="caution">
    <text evidence="6">The sequence shown here is derived from an EMBL/GenBank/DDBJ whole genome shotgun (WGS) entry which is preliminary data.</text>
</comment>
<dbReference type="PROSITE" id="PS51007">
    <property type="entry name" value="CYTC"/>
    <property type="match status" value="1"/>
</dbReference>
<protein>
    <submittedName>
        <fullName evidence="6">Cytochrome C</fullName>
    </submittedName>
</protein>
<evidence type="ECO:0000313" key="6">
    <source>
        <dbReference type="EMBL" id="HBA09784.1"/>
    </source>
</evidence>
<dbReference type="GO" id="GO:0020037">
    <property type="term" value="F:heme binding"/>
    <property type="evidence" value="ECO:0007669"/>
    <property type="project" value="InterPro"/>
</dbReference>
<keyword evidence="2 4" id="KW-0479">Metal-binding</keyword>
<dbReference type="SUPFAM" id="SSF46626">
    <property type="entry name" value="Cytochrome c"/>
    <property type="match status" value="1"/>
</dbReference>
<evidence type="ECO:0000256" key="2">
    <source>
        <dbReference type="ARBA" id="ARBA00022723"/>
    </source>
</evidence>
<keyword evidence="3 4" id="KW-0408">Iron</keyword>
<feature type="domain" description="Cytochrome c" evidence="5">
    <location>
        <begin position="78"/>
        <end position="168"/>
    </location>
</feature>
<dbReference type="EMBL" id="DNAA01000229">
    <property type="protein sequence ID" value="HBA09784.1"/>
    <property type="molecule type" value="Genomic_DNA"/>
</dbReference>
<dbReference type="STRING" id="1132855.GCA_000384255_00595"/>
<evidence type="ECO:0000256" key="3">
    <source>
        <dbReference type="ARBA" id="ARBA00023004"/>
    </source>
</evidence>
<evidence type="ECO:0000256" key="1">
    <source>
        <dbReference type="ARBA" id="ARBA00022617"/>
    </source>
</evidence>
<accession>A0A351RCL3</accession>
<name>A0A351RCL3_9PROT</name>
<organism evidence="6 7">
    <name type="scientific">Methylotenera mobilis</name>
    <dbReference type="NCBI Taxonomy" id="359408"/>
    <lineage>
        <taxon>Bacteria</taxon>
        <taxon>Pseudomonadati</taxon>
        <taxon>Pseudomonadota</taxon>
        <taxon>Betaproteobacteria</taxon>
        <taxon>Nitrosomonadales</taxon>
        <taxon>Methylophilaceae</taxon>
        <taxon>Methylotenera</taxon>
    </lineage>
</organism>
<evidence type="ECO:0000256" key="4">
    <source>
        <dbReference type="PROSITE-ProRule" id="PRU00433"/>
    </source>
</evidence>
<evidence type="ECO:0000259" key="5">
    <source>
        <dbReference type="PROSITE" id="PS51007"/>
    </source>
</evidence>
<sequence>MNKHLLLAGLIAMLASCGQDSGSKGADASAGSDAEIKMIDLVTTQDGSPLKIDAKLFDTPAAKEFIATGKNPYIGVEAEIQAGKKKFNLYSCVACHGGHGEGAVAPGLQGPNFKYAKNATNKGMFETIWHGTNGGMGAKGFGLMQADPPDGLKPDEVLKVIAWIRSNSTITGNE</sequence>
<dbReference type="GO" id="GO:0046872">
    <property type="term" value="F:metal ion binding"/>
    <property type="evidence" value="ECO:0007669"/>
    <property type="project" value="UniProtKB-KW"/>
</dbReference>
<dbReference type="AlphaFoldDB" id="A0A351RCL3"/>
<reference evidence="6 7" key="1">
    <citation type="journal article" date="2018" name="Nat. Biotechnol.">
        <title>A standardized bacterial taxonomy based on genome phylogeny substantially revises the tree of life.</title>
        <authorList>
            <person name="Parks D.H."/>
            <person name="Chuvochina M."/>
            <person name="Waite D.W."/>
            <person name="Rinke C."/>
            <person name="Skarshewski A."/>
            <person name="Chaumeil P.A."/>
            <person name="Hugenholtz P."/>
        </authorList>
    </citation>
    <scope>NUCLEOTIDE SEQUENCE [LARGE SCALE GENOMIC DNA]</scope>
    <source>
        <strain evidence="6">UBA9958</strain>
    </source>
</reference>
<dbReference type="GO" id="GO:0009055">
    <property type="term" value="F:electron transfer activity"/>
    <property type="evidence" value="ECO:0007669"/>
    <property type="project" value="InterPro"/>
</dbReference>
<dbReference type="Proteomes" id="UP000264313">
    <property type="component" value="Unassembled WGS sequence"/>
</dbReference>
<proteinExistence type="predicted"/>